<evidence type="ECO:0008006" key="5">
    <source>
        <dbReference type="Google" id="ProtNLM"/>
    </source>
</evidence>
<gene>
    <name evidence="3" type="ordered locus">Mpe_A3601</name>
</gene>
<organism evidence="3 4">
    <name type="scientific">Methylibium petroleiphilum (strain ATCC BAA-1232 / LMG 22953 / PM1)</name>
    <dbReference type="NCBI Taxonomy" id="420662"/>
    <lineage>
        <taxon>Bacteria</taxon>
        <taxon>Pseudomonadati</taxon>
        <taxon>Pseudomonadota</taxon>
        <taxon>Betaproteobacteria</taxon>
        <taxon>Burkholderiales</taxon>
        <taxon>Sphaerotilaceae</taxon>
        <taxon>Methylibium</taxon>
    </lineage>
</organism>
<dbReference type="KEGG" id="mpt:Mpe_A3601"/>
<feature type="coiled-coil region" evidence="1">
    <location>
        <begin position="117"/>
        <end position="144"/>
    </location>
</feature>
<dbReference type="eggNOG" id="ENOG5032VJS">
    <property type="taxonomic scope" value="Bacteria"/>
</dbReference>
<dbReference type="Proteomes" id="UP000000366">
    <property type="component" value="Chromosome"/>
</dbReference>
<accession>A2SLW5</accession>
<evidence type="ECO:0000313" key="4">
    <source>
        <dbReference type="Proteomes" id="UP000000366"/>
    </source>
</evidence>
<evidence type="ECO:0000256" key="2">
    <source>
        <dbReference type="SAM" id="Phobius"/>
    </source>
</evidence>
<keyword evidence="2" id="KW-1133">Transmembrane helix</keyword>
<reference evidence="3 4" key="1">
    <citation type="journal article" date="2007" name="J. Bacteriol.">
        <title>Whole-genome analysis of the methyl tert-butyl ether-degrading beta-proteobacterium Methylibium petroleiphilum PM1.</title>
        <authorList>
            <person name="Kane S.R."/>
            <person name="Chakicherla A.Y."/>
            <person name="Chain P.S.G."/>
            <person name="Schmidt R."/>
            <person name="Shin M.W."/>
            <person name="Legler T.C."/>
            <person name="Scow K.M."/>
            <person name="Larimer F.W."/>
            <person name="Lucas S.M."/>
            <person name="Richardson P.M."/>
            <person name="Hristova K.R."/>
        </authorList>
    </citation>
    <scope>NUCLEOTIDE SEQUENCE [LARGE SCALE GENOMIC DNA]</scope>
    <source>
        <strain evidence="4">ATCC BAA-1232 / LMG 22953 / PM1</strain>
    </source>
</reference>
<dbReference type="HOGENOM" id="CLU_130831_0_0_4"/>
<dbReference type="RefSeq" id="WP_011831174.1">
    <property type="nucleotide sequence ID" value="NC_008825.1"/>
</dbReference>
<dbReference type="STRING" id="420662.Mpe_A3601"/>
<dbReference type="AlphaFoldDB" id="A2SLW5"/>
<name>A2SLW5_METPP</name>
<feature type="transmembrane region" description="Helical" evidence="2">
    <location>
        <begin position="43"/>
        <end position="64"/>
    </location>
</feature>
<keyword evidence="2" id="KW-0812">Transmembrane</keyword>
<evidence type="ECO:0000256" key="1">
    <source>
        <dbReference type="SAM" id="Coils"/>
    </source>
</evidence>
<evidence type="ECO:0000313" key="3">
    <source>
        <dbReference type="EMBL" id="ABM96554.1"/>
    </source>
</evidence>
<keyword evidence="4" id="KW-1185">Reference proteome</keyword>
<keyword evidence="2" id="KW-0472">Membrane</keyword>
<proteinExistence type="predicted"/>
<dbReference type="EMBL" id="CP000555">
    <property type="protein sequence ID" value="ABM96554.1"/>
    <property type="molecule type" value="Genomic_DNA"/>
</dbReference>
<protein>
    <recommendedName>
        <fullName evidence="5">Signal transduction histidine kinase</fullName>
    </recommendedName>
</protein>
<keyword evidence="1" id="KW-0175">Coiled coil</keyword>
<sequence length="164" mass="17890">MNLRALAIAAAVAALGLFALLNWPAITAPTLLTLGFAEVNAPLGLILLVASGVLVALFLVYIVFQQAGVIMEARRTAKELKSHRELADTAEASRFTELRAFLDGELRRMEAQGAATTRELGARIEQLERQLQEQLAESTRTLSAYVGEVDDKLDRLLPPPQLPR</sequence>